<dbReference type="EMBL" id="JBHUHO010000033">
    <property type="protein sequence ID" value="MFD2117044.1"/>
    <property type="molecule type" value="Genomic_DNA"/>
</dbReference>
<comment type="function">
    <text evidence="7">This protein is part of the stalk that links CF(0) to CF(1). It either transmits conformational changes from CF(0) to CF(1) or is implicated in proton conduction.</text>
</comment>
<dbReference type="RefSeq" id="WP_377773809.1">
    <property type="nucleotide sequence ID" value="NZ_JBHUHO010000033.1"/>
</dbReference>
<evidence type="ECO:0000256" key="7">
    <source>
        <dbReference type="HAMAP-Rule" id="MF_01416"/>
    </source>
</evidence>
<keyword evidence="6 7" id="KW-0066">ATP synthesis</keyword>
<dbReference type="HAMAP" id="MF_01416">
    <property type="entry name" value="ATP_synth_delta_bact"/>
    <property type="match status" value="1"/>
</dbReference>
<evidence type="ECO:0000256" key="3">
    <source>
        <dbReference type="ARBA" id="ARBA00022781"/>
    </source>
</evidence>
<keyword evidence="4 7" id="KW-0406">Ion transport</keyword>
<keyword evidence="3 7" id="KW-0375">Hydrogen ion transport</keyword>
<dbReference type="InterPro" id="IPR026015">
    <property type="entry name" value="ATP_synth_OSCP/delta_N_sf"/>
</dbReference>
<dbReference type="NCBIfam" id="NF004403">
    <property type="entry name" value="PRK05758.2-4"/>
    <property type="match status" value="1"/>
</dbReference>
<gene>
    <name evidence="7" type="primary">atpH</name>
    <name evidence="9" type="ORF">ACFSJH_15040</name>
</gene>
<protein>
    <recommendedName>
        <fullName evidence="7">ATP synthase subunit delta</fullName>
    </recommendedName>
    <alternativeName>
        <fullName evidence="7">ATP synthase F(1) sector subunit delta</fullName>
    </alternativeName>
    <alternativeName>
        <fullName evidence="7">F-type ATPase subunit delta</fullName>
        <shortName evidence="7">F-ATPase subunit delta</shortName>
    </alternativeName>
</protein>
<evidence type="ECO:0000256" key="2">
    <source>
        <dbReference type="ARBA" id="ARBA00022448"/>
    </source>
</evidence>
<dbReference type="Pfam" id="PF00213">
    <property type="entry name" value="OSCP"/>
    <property type="match status" value="1"/>
</dbReference>
<keyword evidence="7" id="KW-0139">CF(1)</keyword>
<evidence type="ECO:0000256" key="4">
    <source>
        <dbReference type="ARBA" id="ARBA00023065"/>
    </source>
</evidence>
<evidence type="ECO:0000313" key="10">
    <source>
        <dbReference type="Proteomes" id="UP001597362"/>
    </source>
</evidence>
<dbReference type="Proteomes" id="UP001597362">
    <property type="component" value="Unassembled WGS sequence"/>
</dbReference>
<name>A0ABW4YNI4_9BACL</name>
<keyword evidence="8" id="KW-0175">Coiled coil</keyword>
<comment type="function">
    <text evidence="7">F(1)F(0) ATP synthase produces ATP from ADP in the presence of a proton or sodium gradient. F-type ATPases consist of two structural domains, F(1) containing the extramembraneous catalytic core and F(0) containing the membrane proton channel, linked together by a central stalk and a peripheral stalk. During catalysis, ATP synthesis in the catalytic domain of F(1) is coupled via a rotary mechanism of the central stalk subunits to proton translocation.</text>
</comment>
<dbReference type="NCBIfam" id="TIGR01145">
    <property type="entry name" value="ATP_synt_delta"/>
    <property type="match status" value="1"/>
</dbReference>
<dbReference type="InterPro" id="IPR000711">
    <property type="entry name" value="ATPase_OSCP/dsu"/>
</dbReference>
<dbReference type="PANTHER" id="PTHR11910">
    <property type="entry name" value="ATP SYNTHASE DELTA CHAIN"/>
    <property type="match status" value="1"/>
</dbReference>
<feature type="coiled-coil region" evidence="8">
    <location>
        <begin position="11"/>
        <end position="38"/>
    </location>
</feature>
<dbReference type="SUPFAM" id="SSF47928">
    <property type="entry name" value="N-terminal domain of the delta subunit of the F1F0-ATP synthase"/>
    <property type="match status" value="1"/>
</dbReference>
<organism evidence="9 10">
    <name type="scientific">Paenibacillus yanchengensis</name>
    <dbReference type="NCBI Taxonomy" id="2035833"/>
    <lineage>
        <taxon>Bacteria</taxon>
        <taxon>Bacillati</taxon>
        <taxon>Bacillota</taxon>
        <taxon>Bacilli</taxon>
        <taxon>Bacillales</taxon>
        <taxon>Paenibacillaceae</taxon>
        <taxon>Paenibacillus</taxon>
    </lineage>
</organism>
<comment type="similarity">
    <text evidence="7">Belongs to the ATPase delta chain family.</text>
</comment>
<keyword evidence="10" id="KW-1185">Reference proteome</keyword>
<evidence type="ECO:0000256" key="6">
    <source>
        <dbReference type="ARBA" id="ARBA00023310"/>
    </source>
</evidence>
<reference evidence="10" key="1">
    <citation type="journal article" date="2019" name="Int. J. Syst. Evol. Microbiol.">
        <title>The Global Catalogue of Microorganisms (GCM) 10K type strain sequencing project: providing services to taxonomists for standard genome sequencing and annotation.</title>
        <authorList>
            <consortium name="The Broad Institute Genomics Platform"/>
            <consortium name="The Broad Institute Genome Sequencing Center for Infectious Disease"/>
            <person name="Wu L."/>
            <person name="Ma J."/>
        </authorList>
    </citation>
    <scope>NUCLEOTIDE SEQUENCE [LARGE SCALE GENOMIC DNA]</scope>
    <source>
        <strain evidence="10">GH52</strain>
    </source>
</reference>
<keyword evidence="7" id="KW-1003">Cell membrane</keyword>
<comment type="caution">
    <text evidence="9">The sequence shown here is derived from an EMBL/GenBank/DDBJ whole genome shotgun (WGS) entry which is preliminary data.</text>
</comment>
<evidence type="ECO:0000256" key="8">
    <source>
        <dbReference type="SAM" id="Coils"/>
    </source>
</evidence>
<keyword evidence="2 7" id="KW-0813">Transport</keyword>
<evidence type="ECO:0000256" key="1">
    <source>
        <dbReference type="ARBA" id="ARBA00004370"/>
    </source>
</evidence>
<sequence length="179" mass="19863">MSRDIVVAKRYAKALFELANEQQLVAQVEEQLAAIVQLFHDDVEVIRFLDYPGIDSAQKITVMRTALQEKLASPLLSVLELLITRRRHHLVAAVYDAYVRIAGDVAGEARAVVRTAKQMTDEEIASLSERFSKLTGKRIVSTQVVEPGLFGGVEVRIGDSLYDGSLAGKLKRLEKSLKI</sequence>
<evidence type="ECO:0000313" key="9">
    <source>
        <dbReference type="EMBL" id="MFD2117044.1"/>
    </source>
</evidence>
<dbReference type="Gene3D" id="1.10.520.20">
    <property type="entry name" value="N-terminal domain of the delta subunit of the F1F0-ATP synthase"/>
    <property type="match status" value="1"/>
</dbReference>
<comment type="subcellular location">
    <subcellularLocation>
        <location evidence="7">Cell membrane</location>
        <topology evidence="7">Peripheral membrane protein</topology>
    </subcellularLocation>
    <subcellularLocation>
        <location evidence="1">Membrane</location>
    </subcellularLocation>
</comment>
<keyword evidence="5 7" id="KW-0472">Membrane</keyword>
<dbReference type="PRINTS" id="PR00125">
    <property type="entry name" value="ATPASEDELTA"/>
</dbReference>
<evidence type="ECO:0000256" key="5">
    <source>
        <dbReference type="ARBA" id="ARBA00023136"/>
    </source>
</evidence>
<accession>A0ABW4YNI4</accession>
<proteinExistence type="inferred from homology"/>